<organism evidence="2 3">
    <name type="scientific">Bodo saltans</name>
    <name type="common">Flagellated protozoan</name>
    <dbReference type="NCBI Taxonomy" id="75058"/>
    <lineage>
        <taxon>Eukaryota</taxon>
        <taxon>Discoba</taxon>
        <taxon>Euglenozoa</taxon>
        <taxon>Kinetoplastea</taxon>
        <taxon>Metakinetoplastina</taxon>
        <taxon>Eubodonida</taxon>
        <taxon>Bodonidae</taxon>
        <taxon>Bodo</taxon>
    </lineage>
</organism>
<dbReference type="SUPFAM" id="SSF52540">
    <property type="entry name" value="P-loop containing nucleoside triphosphate hydrolases"/>
    <property type="match status" value="1"/>
</dbReference>
<dbReference type="EMBL" id="CYKH01000036">
    <property type="protein sequence ID" value="CUE63111.1"/>
    <property type="molecule type" value="Genomic_DNA"/>
</dbReference>
<dbReference type="Proteomes" id="UP000051952">
    <property type="component" value="Unassembled WGS sequence"/>
</dbReference>
<dbReference type="AlphaFoldDB" id="A0A0S4INT1"/>
<proteinExistence type="predicted"/>
<gene>
    <name evidence="2" type="ORF">BSAL_50125</name>
</gene>
<accession>A0A0S4INT1</accession>
<sequence length="319" mass="35973">MEIKIAVVGDEKCGKTLLCHRFQRGPEWPTTSDALALVASPPRKEFFFASYADSIARTRDAAPDESDWYDISQLNSTALKLIEPCGANRSSLQQIIFRNVCGLVVVIDVLNLWEEFIATDAPAPETGRSSSTQLRSWQLFLNQTVMYWVRMASFGTNFSDLYDARFPVSVVFSKTDLLTKAFRSSKQGKERRYTADDGTVVPLTLDFFFNTVSQFCCQDKHKRKGAINRKKNSKDTAQHTSSNQSWKIDYDIQDEGVVLVCEGCYFVSSVDQSQCPNRTHDAVNDMIETFVSSIHPFRKGAEQKEQMPEKKGKKGSCCS</sequence>
<dbReference type="Gene3D" id="3.40.50.300">
    <property type="entry name" value="P-loop containing nucleotide triphosphate hydrolases"/>
    <property type="match status" value="1"/>
</dbReference>
<protein>
    <submittedName>
        <fullName evidence="2">Uncharacterized protein</fullName>
    </submittedName>
</protein>
<feature type="region of interest" description="Disordered" evidence="1">
    <location>
        <begin position="298"/>
        <end position="319"/>
    </location>
</feature>
<reference evidence="3" key="1">
    <citation type="submission" date="2015-09" db="EMBL/GenBank/DDBJ databases">
        <authorList>
            <consortium name="Pathogen Informatics"/>
        </authorList>
    </citation>
    <scope>NUCLEOTIDE SEQUENCE [LARGE SCALE GENOMIC DNA]</scope>
    <source>
        <strain evidence="3">Lake Konstanz</strain>
    </source>
</reference>
<dbReference type="VEuPathDB" id="TriTrypDB:BSAL_50125"/>
<keyword evidence="3" id="KW-1185">Reference proteome</keyword>
<evidence type="ECO:0000256" key="1">
    <source>
        <dbReference type="SAM" id="MobiDB-lite"/>
    </source>
</evidence>
<dbReference type="InterPro" id="IPR027417">
    <property type="entry name" value="P-loop_NTPase"/>
</dbReference>
<evidence type="ECO:0000313" key="3">
    <source>
        <dbReference type="Proteomes" id="UP000051952"/>
    </source>
</evidence>
<feature type="compositionally biased region" description="Basic and acidic residues" evidence="1">
    <location>
        <begin position="299"/>
        <end position="310"/>
    </location>
</feature>
<name>A0A0S4INT1_BODSA</name>
<evidence type="ECO:0000313" key="2">
    <source>
        <dbReference type="EMBL" id="CUE63111.1"/>
    </source>
</evidence>